<dbReference type="InterPro" id="IPR008822">
    <property type="entry name" value="Endonuclease_RusA-like"/>
</dbReference>
<dbReference type="GO" id="GO:0006281">
    <property type="term" value="P:DNA repair"/>
    <property type="evidence" value="ECO:0007669"/>
    <property type="project" value="InterPro"/>
</dbReference>
<dbReference type="InterPro" id="IPR036614">
    <property type="entry name" value="RusA-like_sf"/>
</dbReference>
<dbReference type="Proteomes" id="UP000658382">
    <property type="component" value="Unassembled WGS sequence"/>
</dbReference>
<dbReference type="GO" id="GO:0000287">
    <property type="term" value="F:magnesium ion binding"/>
    <property type="evidence" value="ECO:0007669"/>
    <property type="project" value="InterPro"/>
</dbReference>
<sequence>MTIKINIPGDPIAQARPRAVKMGKGIRMYDPKPSADYKKYVATIAKQHAPNKPIESALGVKLKIYRQIPKSTTKKRRQAMNDGIERPIVKADIDNYSKAILDSLNGIIYKDDSQVVGLWAEKYYSDSPCAIIEITEVF</sequence>
<keyword evidence="2" id="KW-1185">Reference proteome</keyword>
<accession>A0A917PPD7</accession>
<comment type="caution">
    <text evidence="1">The sequence shown here is derived from an EMBL/GenBank/DDBJ whole genome shotgun (WGS) entry which is preliminary data.</text>
</comment>
<proteinExistence type="predicted"/>
<dbReference type="SUPFAM" id="SSF103084">
    <property type="entry name" value="Holliday junction resolvase RusA"/>
    <property type="match status" value="1"/>
</dbReference>
<reference evidence="1" key="2">
    <citation type="submission" date="2020-09" db="EMBL/GenBank/DDBJ databases">
        <authorList>
            <person name="Sun Q."/>
            <person name="Ohkuma M."/>
        </authorList>
    </citation>
    <scope>NUCLEOTIDE SEQUENCE</scope>
    <source>
        <strain evidence="1">JCM 12580</strain>
    </source>
</reference>
<dbReference type="RefSeq" id="WP_188631570.1">
    <property type="nucleotide sequence ID" value="NZ_BMNQ01000004.1"/>
</dbReference>
<reference evidence="1" key="1">
    <citation type="journal article" date="2014" name="Int. J. Syst. Evol. Microbiol.">
        <title>Complete genome sequence of Corynebacterium casei LMG S-19264T (=DSM 44701T), isolated from a smear-ripened cheese.</title>
        <authorList>
            <consortium name="US DOE Joint Genome Institute (JGI-PGF)"/>
            <person name="Walter F."/>
            <person name="Albersmeier A."/>
            <person name="Kalinowski J."/>
            <person name="Ruckert C."/>
        </authorList>
    </citation>
    <scope>NUCLEOTIDE SEQUENCE</scope>
    <source>
        <strain evidence="1">JCM 12580</strain>
    </source>
</reference>
<protein>
    <submittedName>
        <fullName evidence="1">Uncharacterized protein</fullName>
    </submittedName>
</protein>
<gene>
    <name evidence="1" type="primary">yqaN</name>
    <name evidence="1" type="ORF">GCM10007063_05810</name>
</gene>
<organism evidence="1 2">
    <name type="scientific">Lentibacillus kapialis</name>
    <dbReference type="NCBI Taxonomy" id="340214"/>
    <lineage>
        <taxon>Bacteria</taxon>
        <taxon>Bacillati</taxon>
        <taxon>Bacillota</taxon>
        <taxon>Bacilli</taxon>
        <taxon>Bacillales</taxon>
        <taxon>Bacillaceae</taxon>
        <taxon>Lentibacillus</taxon>
    </lineage>
</organism>
<dbReference type="Pfam" id="PF05866">
    <property type="entry name" value="RusA"/>
    <property type="match status" value="1"/>
</dbReference>
<evidence type="ECO:0000313" key="2">
    <source>
        <dbReference type="Proteomes" id="UP000658382"/>
    </source>
</evidence>
<dbReference type="AlphaFoldDB" id="A0A917PPD7"/>
<name>A0A917PPD7_9BACI</name>
<dbReference type="Gene3D" id="3.30.1330.70">
    <property type="entry name" value="Holliday junction resolvase RusA"/>
    <property type="match status" value="1"/>
</dbReference>
<dbReference type="EMBL" id="BMNQ01000004">
    <property type="protein sequence ID" value="GGJ86148.1"/>
    <property type="molecule type" value="Genomic_DNA"/>
</dbReference>
<dbReference type="GO" id="GO:0006310">
    <property type="term" value="P:DNA recombination"/>
    <property type="evidence" value="ECO:0007669"/>
    <property type="project" value="InterPro"/>
</dbReference>
<evidence type="ECO:0000313" key="1">
    <source>
        <dbReference type="EMBL" id="GGJ86148.1"/>
    </source>
</evidence>